<reference evidence="1 2" key="2">
    <citation type="submission" date="2010-03" db="EMBL/GenBank/DDBJ databases">
        <authorList>
            <person name="Payne S.H."/>
            <person name="Sutton G.G."/>
        </authorList>
    </citation>
    <scope>NUCLEOTIDE SEQUENCE [LARGE SCALE GENOMIC DNA]</scope>
    <source>
        <strain evidence="1 2">IP275</strain>
    </source>
</reference>
<proteinExistence type="predicted"/>
<name>A0AAV3BDT6_YERPE</name>
<evidence type="ECO:0000313" key="1">
    <source>
        <dbReference type="EMBL" id="EDR33073.1"/>
    </source>
</evidence>
<reference evidence="1 2" key="1">
    <citation type="submission" date="2008-01" db="EMBL/GenBank/DDBJ databases">
        <title>Yersinia pestis Strain IP275 project at JCVI/TIGR.</title>
        <authorList>
            <person name="Ravel J."/>
            <person name="Eppinger M."/>
            <person name="Fricke W.F."/>
            <person name="Rosovitz M."/>
            <person name="Lindler L.E."/>
            <person name="Bearden S."/>
            <person name="Shriefer M."/>
        </authorList>
    </citation>
    <scope>NUCLEOTIDE SEQUENCE [LARGE SCALE GENOMIC DNA]</scope>
    <source>
        <strain evidence="1 2">IP275</strain>
    </source>
</reference>
<dbReference type="EMBL" id="AAOS02000009">
    <property type="protein sequence ID" value="EDR33073.1"/>
    <property type="molecule type" value="Genomic_DNA"/>
</dbReference>
<dbReference type="Proteomes" id="UP000004430">
    <property type="component" value="Unassembled WGS sequence"/>
</dbReference>
<sequence>MLTGYFFRNHIEIAHILNGKISILSVLSVSIFHISISN</sequence>
<organism evidence="1 2">
    <name type="scientific">Yersinia pestis biovar Orientalis str. IP275</name>
    <dbReference type="NCBI Taxonomy" id="373665"/>
    <lineage>
        <taxon>Bacteria</taxon>
        <taxon>Pseudomonadati</taxon>
        <taxon>Pseudomonadota</taxon>
        <taxon>Gammaproteobacteria</taxon>
        <taxon>Enterobacterales</taxon>
        <taxon>Yersiniaceae</taxon>
        <taxon>Yersinia</taxon>
    </lineage>
</organism>
<evidence type="ECO:0000313" key="2">
    <source>
        <dbReference type="Proteomes" id="UP000004430"/>
    </source>
</evidence>
<dbReference type="AlphaFoldDB" id="A0AAV3BDT6"/>
<accession>A0AAV3BDT6</accession>
<gene>
    <name evidence="1" type="ORF">YPIP275_0863</name>
</gene>
<comment type="caution">
    <text evidence="1">The sequence shown here is derived from an EMBL/GenBank/DDBJ whole genome shotgun (WGS) entry which is preliminary data.</text>
</comment>
<protein>
    <submittedName>
        <fullName evidence="1">Uncharacterized protein</fullName>
    </submittedName>
</protein>